<name>A0A1E7FEX4_9STRA</name>
<dbReference type="PANTHER" id="PTHR13132:SF29">
    <property type="entry name" value="ALPHA-(1,6)-FUCOSYLTRANSFERASE"/>
    <property type="match status" value="1"/>
</dbReference>
<feature type="region of interest" description="Disordered" evidence="1">
    <location>
        <begin position="37"/>
        <end position="65"/>
    </location>
</feature>
<dbReference type="AlphaFoldDB" id="A0A1E7FEX4"/>
<sequence length="461" mass="52392">MSSFMRLAVISSLGVYLLMFQPYWIENETVTRSIQLSPSNQNHPISNPGLINHHQQQEEKRQHQHADINQTISCLNHRPSFINQNQTLKQGSDPSINVLEHKNPTTCGRLKRNWMFYPPLSDYAKIIDQHQSNCSLPLASHHFDNTFGLGSHIILWGQALCNGMETRLRMRSHAPEWLWLDQEYCDMRQQAIMSPMLCYFPSSEYRCSDSSSVHYITDNDNIISITGDSTRYSNVSTLPNITDPRKTEDWCKLAKSSPEEKAMVRAASTEYLFQRLSPLVIQEAQRQIGIIFPNGIVPTNLVTVHIRWGDKFWEMDLPPIQEYIDAVNSILSINPTHGNNTTTAVNATTANIYLATEDPRAYKGFMEAIPNGWNVFSDITLLEINAFRPPKGNRASWAARNTKGRAGLVALASLLVAMEANMFVLTTKSNWSTIMNHLRTNIINPRCGNCTKMIDLRPGIW</sequence>
<feature type="chain" id="PRO_5009193029" evidence="2">
    <location>
        <begin position="21"/>
        <end position="461"/>
    </location>
</feature>
<dbReference type="EMBL" id="KV784358">
    <property type="protein sequence ID" value="OEU16343.1"/>
    <property type="molecule type" value="Genomic_DNA"/>
</dbReference>
<evidence type="ECO:0000313" key="3">
    <source>
        <dbReference type="EMBL" id="OEU16343.1"/>
    </source>
</evidence>
<dbReference type="Gene3D" id="3.40.50.11350">
    <property type="match status" value="1"/>
</dbReference>
<evidence type="ECO:0000256" key="1">
    <source>
        <dbReference type="SAM" id="MobiDB-lite"/>
    </source>
</evidence>
<dbReference type="KEGG" id="fcy:FRACYDRAFT_238936"/>
<dbReference type="GO" id="GO:0046921">
    <property type="term" value="F:alpha-(1-&gt;6)-fucosyltransferase activity"/>
    <property type="evidence" value="ECO:0007669"/>
    <property type="project" value="TreeGrafter"/>
</dbReference>
<dbReference type="Proteomes" id="UP000095751">
    <property type="component" value="Unassembled WGS sequence"/>
</dbReference>
<dbReference type="OrthoDB" id="46632at2759"/>
<organism evidence="3 4">
    <name type="scientific">Fragilariopsis cylindrus CCMP1102</name>
    <dbReference type="NCBI Taxonomy" id="635003"/>
    <lineage>
        <taxon>Eukaryota</taxon>
        <taxon>Sar</taxon>
        <taxon>Stramenopiles</taxon>
        <taxon>Ochrophyta</taxon>
        <taxon>Bacillariophyta</taxon>
        <taxon>Bacillariophyceae</taxon>
        <taxon>Bacillariophycidae</taxon>
        <taxon>Bacillariales</taxon>
        <taxon>Bacillariaceae</taxon>
        <taxon>Fragilariopsis</taxon>
    </lineage>
</organism>
<reference evidence="3 4" key="1">
    <citation type="submission" date="2016-09" db="EMBL/GenBank/DDBJ databases">
        <title>Extensive genetic diversity and differential bi-allelic expression allows diatom success in the polar Southern Ocean.</title>
        <authorList>
            <consortium name="DOE Joint Genome Institute"/>
            <person name="Mock T."/>
            <person name="Otillar R.P."/>
            <person name="Strauss J."/>
            <person name="Dupont C."/>
            <person name="Frickenhaus S."/>
            <person name="Maumus F."/>
            <person name="Mcmullan M."/>
            <person name="Sanges R."/>
            <person name="Schmutz J."/>
            <person name="Toseland A."/>
            <person name="Valas R."/>
            <person name="Veluchamy A."/>
            <person name="Ward B.J."/>
            <person name="Allen A."/>
            <person name="Barry K."/>
            <person name="Falciatore A."/>
            <person name="Ferrante M."/>
            <person name="Fortunato A.E."/>
            <person name="Gloeckner G."/>
            <person name="Gruber A."/>
            <person name="Hipkin R."/>
            <person name="Janech M."/>
            <person name="Kroth P."/>
            <person name="Leese F."/>
            <person name="Lindquist E."/>
            <person name="Lyon B.R."/>
            <person name="Martin J."/>
            <person name="Mayer C."/>
            <person name="Parker M."/>
            <person name="Quesneville H."/>
            <person name="Raymond J."/>
            <person name="Uhlig C."/>
            <person name="Valentin K.U."/>
            <person name="Worden A.Z."/>
            <person name="Armbrust E.V."/>
            <person name="Bowler C."/>
            <person name="Green B."/>
            <person name="Moulton V."/>
            <person name="Van Oosterhout C."/>
            <person name="Grigoriev I."/>
        </authorList>
    </citation>
    <scope>NUCLEOTIDE SEQUENCE [LARGE SCALE GENOMIC DNA]</scope>
    <source>
        <strain evidence="3 4">CCMP1102</strain>
    </source>
</reference>
<evidence type="ECO:0000256" key="2">
    <source>
        <dbReference type="SAM" id="SignalP"/>
    </source>
</evidence>
<keyword evidence="2" id="KW-0732">Signal</keyword>
<gene>
    <name evidence="3" type="ORF">FRACYDRAFT_238936</name>
</gene>
<protein>
    <submittedName>
        <fullName evidence="3">Uncharacterized protein</fullName>
    </submittedName>
</protein>
<evidence type="ECO:0000313" key="4">
    <source>
        <dbReference type="Proteomes" id="UP000095751"/>
    </source>
</evidence>
<dbReference type="GO" id="GO:0006487">
    <property type="term" value="P:protein N-linked glycosylation"/>
    <property type="evidence" value="ECO:0007669"/>
    <property type="project" value="TreeGrafter"/>
</dbReference>
<proteinExistence type="predicted"/>
<keyword evidence="4" id="KW-1185">Reference proteome</keyword>
<feature type="compositionally biased region" description="Basic and acidic residues" evidence="1">
    <location>
        <begin position="55"/>
        <end position="65"/>
    </location>
</feature>
<accession>A0A1E7FEX4</accession>
<feature type="signal peptide" evidence="2">
    <location>
        <begin position="1"/>
        <end position="20"/>
    </location>
</feature>
<dbReference type="InParanoid" id="A0A1E7FEX4"/>
<dbReference type="PANTHER" id="PTHR13132">
    <property type="entry name" value="ALPHA- 1,6 -FUCOSYLTRANSFERASE"/>
    <property type="match status" value="1"/>
</dbReference>